<evidence type="ECO:0000313" key="4">
    <source>
        <dbReference type="Proteomes" id="UP001148018"/>
    </source>
</evidence>
<reference evidence="3" key="1">
    <citation type="submission" date="2022-07" db="EMBL/GenBank/DDBJ databases">
        <title>Chromosome-level genome of Muraenolepis orangiensis.</title>
        <authorList>
            <person name="Kim J."/>
        </authorList>
    </citation>
    <scope>NUCLEOTIDE SEQUENCE</scope>
    <source>
        <strain evidence="3">KU_S4_2022</strain>
        <tissue evidence="3">Muscle</tissue>
    </source>
</reference>
<dbReference type="GO" id="GO:0004197">
    <property type="term" value="F:cysteine-type endopeptidase activity"/>
    <property type="evidence" value="ECO:0007669"/>
    <property type="project" value="InterPro"/>
</dbReference>
<dbReference type="Proteomes" id="UP001148018">
    <property type="component" value="Unassembled WGS sequence"/>
</dbReference>
<feature type="region of interest" description="Disordered" evidence="1">
    <location>
        <begin position="98"/>
        <end position="117"/>
    </location>
</feature>
<comment type="caution">
    <text evidence="3">The sequence shown here is derived from an EMBL/GenBank/DDBJ whole genome shotgun (WGS) entry which is preliminary data.</text>
</comment>
<dbReference type="EMBL" id="JANIIK010000034">
    <property type="protein sequence ID" value="KAJ3615209.1"/>
    <property type="molecule type" value="Genomic_DNA"/>
</dbReference>
<organism evidence="3 4">
    <name type="scientific">Muraenolepis orangiensis</name>
    <name type="common">Patagonian moray cod</name>
    <dbReference type="NCBI Taxonomy" id="630683"/>
    <lineage>
        <taxon>Eukaryota</taxon>
        <taxon>Metazoa</taxon>
        <taxon>Chordata</taxon>
        <taxon>Craniata</taxon>
        <taxon>Vertebrata</taxon>
        <taxon>Euteleostomi</taxon>
        <taxon>Actinopterygii</taxon>
        <taxon>Neopterygii</taxon>
        <taxon>Teleostei</taxon>
        <taxon>Neoteleostei</taxon>
        <taxon>Acanthomorphata</taxon>
        <taxon>Zeiogadaria</taxon>
        <taxon>Gadariae</taxon>
        <taxon>Gadiformes</taxon>
        <taxon>Muraenolepidoidei</taxon>
        <taxon>Muraenolepididae</taxon>
        <taxon>Muraenolepis</taxon>
    </lineage>
</organism>
<feature type="compositionally biased region" description="Basic and acidic residues" evidence="1">
    <location>
        <begin position="99"/>
        <end position="112"/>
    </location>
</feature>
<gene>
    <name evidence="3" type="ORF">NHX12_018777</name>
</gene>
<evidence type="ECO:0000313" key="3">
    <source>
        <dbReference type="EMBL" id="KAJ3615209.1"/>
    </source>
</evidence>
<protein>
    <recommendedName>
        <fullName evidence="2">Peptidase C31 domain-containing protein</fullName>
    </recommendedName>
</protein>
<accession>A0A9Q0EXE6</accession>
<dbReference type="InterPro" id="IPR008741">
    <property type="entry name" value="AV_PCPalpha"/>
</dbReference>
<feature type="domain" description="Peptidase C31" evidence="2">
    <location>
        <begin position="122"/>
        <end position="189"/>
    </location>
</feature>
<evidence type="ECO:0000256" key="1">
    <source>
        <dbReference type="SAM" id="MobiDB-lite"/>
    </source>
</evidence>
<evidence type="ECO:0000259" key="2">
    <source>
        <dbReference type="PROSITE" id="PS51539"/>
    </source>
</evidence>
<proteinExistence type="predicted"/>
<sequence length="189" mass="21126">MFPSEQTRVAYVVSLRSGMAREWGTAMWEADSPCCVSFKEFSDEMKQILSVEEKQRGSYFAFDKLGDRGAPEPWRGADTPTQATFTIITAYNLSLQSAELDRPPEKKTENRQSDLPSVAFTSLLPDRSCTLAGDKSTGARSAGNRFSEERPQKPAYPILQGPQGPLSRDKRECPSWLLTHQSHQASVYI</sequence>
<dbReference type="PROSITE" id="PS51539">
    <property type="entry name" value="AV_PCP_ALPHA"/>
    <property type="match status" value="1"/>
</dbReference>
<keyword evidence="4" id="KW-1185">Reference proteome</keyword>
<dbReference type="OrthoDB" id="8963439at2759"/>
<feature type="region of interest" description="Disordered" evidence="1">
    <location>
        <begin position="129"/>
        <end position="172"/>
    </location>
</feature>
<dbReference type="AlphaFoldDB" id="A0A9Q0EXE6"/>
<name>A0A9Q0EXE6_9TELE</name>